<keyword evidence="3" id="KW-1185">Reference proteome</keyword>
<evidence type="ECO:0000313" key="2">
    <source>
        <dbReference type="EMBL" id="MBP2000861.1"/>
    </source>
</evidence>
<dbReference type="Pfam" id="PF12680">
    <property type="entry name" value="SnoaL_2"/>
    <property type="match status" value="1"/>
</dbReference>
<protein>
    <recommendedName>
        <fullName evidence="1">SnoaL-like domain-containing protein</fullName>
    </recommendedName>
</protein>
<dbReference type="RefSeq" id="WP_209861352.1">
    <property type="nucleotide sequence ID" value="NZ_JAGGLD010000002.1"/>
</dbReference>
<reference evidence="2 3" key="1">
    <citation type="submission" date="2021-03" db="EMBL/GenBank/DDBJ databases">
        <title>Genomic Encyclopedia of Type Strains, Phase IV (KMG-IV): sequencing the most valuable type-strain genomes for metagenomic binning, comparative biology and taxonomic classification.</title>
        <authorList>
            <person name="Goeker M."/>
        </authorList>
    </citation>
    <scope>NUCLEOTIDE SEQUENCE [LARGE SCALE GENOMIC DNA]</scope>
    <source>
        <strain evidence="2 3">DSM 26806</strain>
    </source>
</reference>
<dbReference type="InterPro" id="IPR037401">
    <property type="entry name" value="SnoaL-like"/>
</dbReference>
<gene>
    <name evidence="2" type="ORF">J2Z69_001892</name>
</gene>
<accession>A0ABS4JIP2</accession>
<comment type="caution">
    <text evidence="2">The sequence shown here is derived from an EMBL/GenBank/DDBJ whole genome shotgun (WGS) entry which is preliminary data.</text>
</comment>
<dbReference type="SUPFAM" id="SSF54427">
    <property type="entry name" value="NTF2-like"/>
    <property type="match status" value="1"/>
</dbReference>
<name>A0ABS4JIP2_9BACL</name>
<evidence type="ECO:0000313" key="3">
    <source>
        <dbReference type="Proteomes" id="UP001519288"/>
    </source>
</evidence>
<dbReference type="InterPro" id="IPR032710">
    <property type="entry name" value="NTF2-like_dom_sf"/>
</dbReference>
<dbReference type="EMBL" id="JAGGLD010000002">
    <property type="protein sequence ID" value="MBP2000861.1"/>
    <property type="molecule type" value="Genomic_DNA"/>
</dbReference>
<organism evidence="2 3">
    <name type="scientific">Paenibacillus shirakamiensis</name>
    <dbReference type="NCBI Taxonomy" id="1265935"/>
    <lineage>
        <taxon>Bacteria</taxon>
        <taxon>Bacillati</taxon>
        <taxon>Bacillota</taxon>
        <taxon>Bacilli</taxon>
        <taxon>Bacillales</taxon>
        <taxon>Paenibacillaceae</taxon>
        <taxon>Paenibacillus</taxon>
    </lineage>
</organism>
<dbReference type="Gene3D" id="3.10.450.50">
    <property type="match status" value="1"/>
</dbReference>
<proteinExistence type="predicted"/>
<dbReference type="Proteomes" id="UP001519288">
    <property type="component" value="Unassembled WGS sequence"/>
</dbReference>
<feature type="domain" description="SnoaL-like" evidence="1">
    <location>
        <begin position="10"/>
        <end position="121"/>
    </location>
</feature>
<sequence>MHIEVARERIERYIEAYNSFNVEGMVNLLHKDILFRNFSDGALNLETQGIEKFRELAESSAQMFSSRHQTIVDYKSVDDRIEVQINYEGRLAVDLPSGLKAGETMQLHGKSIFELRDGKILLIEDYS</sequence>
<evidence type="ECO:0000259" key="1">
    <source>
        <dbReference type="Pfam" id="PF12680"/>
    </source>
</evidence>